<dbReference type="Gene3D" id="3.40.50.2300">
    <property type="match status" value="1"/>
</dbReference>
<dbReference type="InterPro" id="IPR020449">
    <property type="entry name" value="Tscrpt_reg_AraC-type_HTH"/>
</dbReference>
<dbReference type="SUPFAM" id="SSF52172">
    <property type="entry name" value="CheY-like"/>
    <property type="match status" value="1"/>
</dbReference>
<dbReference type="PROSITE" id="PS01124">
    <property type="entry name" value="HTH_ARAC_FAMILY_2"/>
    <property type="match status" value="1"/>
</dbReference>
<dbReference type="SMART" id="SM00342">
    <property type="entry name" value="HTH_ARAC"/>
    <property type="match status" value="1"/>
</dbReference>
<dbReference type="Proteomes" id="UP001596378">
    <property type="component" value="Unassembled WGS sequence"/>
</dbReference>
<dbReference type="Pfam" id="PF00072">
    <property type="entry name" value="Response_reg"/>
    <property type="match status" value="1"/>
</dbReference>
<feature type="domain" description="Response regulatory" evidence="6">
    <location>
        <begin position="2"/>
        <end position="120"/>
    </location>
</feature>
<evidence type="ECO:0000256" key="4">
    <source>
        <dbReference type="PROSITE-ProRule" id="PRU00169"/>
    </source>
</evidence>
<evidence type="ECO:0000313" key="8">
    <source>
        <dbReference type="Proteomes" id="UP001596378"/>
    </source>
</evidence>
<dbReference type="Pfam" id="PF12833">
    <property type="entry name" value="HTH_18"/>
    <property type="match status" value="1"/>
</dbReference>
<dbReference type="SMART" id="SM00448">
    <property type="entry name" value="REC"/>
    <property type="match status" value="1"/>
</dbReference>
<dbReference type="EMBL" id="JBHTAI010000020">
    <property type="protein sequence ID" value="MFC7152070.1"/>
    <property type="molecule type" value="Genomic_DNA"/>
</dbReference>
<name>A0ABW2FJ72_9BACL</name>
<dbReference type="SUPFAM" id="SSF46689">
    <property type="entry name" value="Homeodomain-like"/>
    <property type="match status" value="2"/>
</dbReference>
<accession>A0ABW2FJ72</accession>
<evidence type="ECO:0000256" key="1">
    <source>
        <dbReference type="ARBA" id="ARBA00023015"/>
    </source>
</evidence>
<dbReference type="PRINTS" id="PR00032">
    <property type="entry name" value="HTHARAC"/>
</dbReference>
<comment type="caution">
    <text evidence="7">The sequence shown here is derived from an EMBL/GenBank/DDBJ whole genome shotgun (WGS) entry which is preliminary data.</text>
</comment>
<dbReference type="InterPro" id="IPR018060">
    <property type="entry name" value="HTH_AraC"/>
</dbReference>
<evidence type="ECO:0000259" key="6">
    <source>
        <dbReference type="PROSITE" id="PS50110"/>
    </source>
</evidence>
<dbReference type="PANTHER" id="PTHR43280:SF2">
    <property type="entry name" value="HTH-TYPE TRANSCRIPTIONAL REGULATOR EXSA"/>
    <property type="match status" value="1"/>
</dbReference>
<dbReference type="InterPro" id="IPR009057">
    <property type="entry name" value="Homeodomain-like_sf"/>
</dbReference>
<dbReference type="InterPro" id="IPR011006">
    <property type="entry name" value="CheY-like_superfamily"/>
</dbReference>
<evidence type="ECO:0000256" key="3">
    <source>
        <dbReference type="ARBA" id="ARBA00023163"/>
    </source>
</evidence>
<feature type="domain" description="HTH araC/xylS-type" evidence="5">
    <location>
        <begin position="387"/>
        <end position="486"/>
    </location>
</feature>
<dbReference type="PANTHER" id="PTHR43280">
    <property type="entry name" value="ARAC-FAMILY TRANSCRIPTIONAL REGULATOR"/>
    <property type="match status" value="1"/>
</dbReference>
<keyword evidence="3" id="KW-0804">Transcription</keyword>
<dbReference type="RefSeq" id="WP_378048571.1">
    <property type="nucleotide sequence ID" value="NZ_JBHMDN010000017.1"/>
</dbReference>
<dbReference type="InterPro" id="IPR001789">
    <property type="entry name" value="Sig_transdc_resp-reg_receiver"/>
</dbReference>
<sequence length="488" mass="55567">MKIAVVDDEERIRGGLAKLVEQAGAQYEVVAVCSGAADLLERIEAGIVPELVMTDIKMPGMNGLELIDALRGAHPEMRYAVISGFDDFVFAKQAMRYGVEDYLLKPVDPQELAEMLARKHAEIEEQARRSSAEFEKRLRLLLVPDEGTVPGHLREEAVREMRDHPLFREAYAVVRVRTEPPAPPKELNDALAVFGRQWRALEMNGALTVIAPIRPDDHYDTIRERGQTLMQRLSALRHVRVGASEPFRGPVRLAQAAAQAETALHRAWFEPGRHAFADHLHLTKAPEPAAHPFVLFDRASRAALTMSDWDGFNEALVGWWGEWMRAYPSWDELREGCEGVLALLGGQEPFDPRRHADRQACAAAFFAAVHERFRRLREQRQESRVVETVKAYIAKHYAEEIELCKIADEVYLTPSYLSKLFRTETGETITDYLIFVRMERAKALLRERAELKTYEVGERVGYTDPAYFNKAFKRATGCTPKEFRDRVR</sequence>
<dbReference type="Gene3D" id="1.10.10.60">
    <property type="entry name" value="Homeodomain-like"/>
    <property type="match status" value="2"/>
</dbReference>
<gene>
    <name evidence="7" type="ORF">ACFQMJ_26350</name>
</gene>
<protein>
    <submittedName>
        <fullName evidence="7">Response regulator</fullName>
    </submittedName>
</protein>
<evidence type="ECO:0000313" key="7">
    <source>
        <dbReference type="EMBL" id="MFC7152070.1"/>
    </source>
</evidence>
<reference evidence="8" key="1">
    <citation type="journal article" date="2019" name="Int. J. Syst. Evol. Microbiol.">
        <title>The Global Catalogue of Microorganisms (GCM) 10K type strain sequencing project: providing services to taxonomists for standard genome sequencing and annotation.</title>
        <authorList>
            <consortium name="The Broad Institute Genomics Platform"/>
            <consortium name="The Broad Institute Genome Sequencing Center for Infectious Disease"/>
            <person name="Wu L."/>
            <person name="Ma J."/>
        </authorList>
    </citation>
    <scope>NUCLEOTIDE SEQUENCE [LARGE SCALE GENOMIC DNA]</scope>
    <source>
        <strain evidence="8">KCTC 12907</strain>
    </source>
</reference>
<feature type="modified residue" description="4-aspartylphosphate" evidence="4">
    <location>
        <position position="55"/>
    </location>
</feature>
<dbReference type="PROSITE" id="PS50110">
    <property type="entry name" value="RESPONSE_REGULATORY"/>
    <property type="match status" value="1"/>
</dbReference>
<evidence type="ECO:0000259" key="5">
    <source>
        <dbReference type="PROSITE" id="PS01124"/>
    </source>
</evidence>
<keyword evidence="8" id="KW-1185">Reference proteome</keyword>
<keyword evidence="2" id="KW-0238">DNA-binding</keyword>
<evidence type="ECO:0000256" key="2">
    <source>
        <dbReference type="ARBA" id="ARBA00023125"/>
    </source>
</evidence>
<keyword evidence="4" id="KW-0597">Phosphoprotein</keyword>
<keyword evidence="1" id="KW-0805">Transcription regulation</keyword>
<organism evidence="7 8">
    <name type="scientific">Cohnella cellulosilytica</name>
    <dbReference type="NCBI Taxonomy" id="986710"/>
    <lineage>
        <taxon>Bacteria</taxon>
        <taxon>Bacillati</taxon>
        <taxon>Bacillota</taxon>
        <taxon>Bacilli</taxon>
        <taxon>Bacillales</taxon>
        <taxon>Paenibacillaceae</taxon>
        <taxon>Cohnella</taxon>
    </lineage>
</organism>
<dbReference type="CDD" id="cd17536">
    <property type="entry name" value="REC_YesN-like"/>
    <property type="match status" value="1"/>
</dbReference>
<proteinExistence type="predicted"/>